<dbReference type="OrthoDB" id="8591999at2"/>
<dbReference type="Proteomes" id="UP000192761">
    <property type="component" value="Unassembled WGS sequence"/>
</dbReference>
<evidence type="ECO:0000313" key="3">
    <source>
        <dbReference type="Proteomes" id="UP000192761"/>
    </source>
</evidence>
<evidence type="ECO:0008006" key="4">
    <source>
        <dbReference type="Google" id="ProtNLM"/>
    </source>
</evidence>
<sequence length="143" mass="15161">MRMIALTALLIAGNVAAGTIASGCTLQAADPDILAKTAGGITLEGGDGNSEAPLWLGPIHTPACSLEVDLFGGPLAVARDRFLFVVQVSGSQQRVTQYDLQSCKQRWQSAPLFGQAKLLKDGYQIGKKLVRFGPQCQPARRGH</sequence>
<accession>A0A1W1XLU9</accession>
<name>A0A1W1XLU9_9NEIS</name>
<reference evidence="2 3" key="1">
    <citation type="submission" date="2017-04" db="EMBL/GenBank/DDBJ databases">
        <authorList>
            <person name="Afonso C.L."/>
            <person name="Miller P.J."/>
            <person name="Scott M.A."/>
            <person name="Spackman E."/>
            <person name="Goraichik I."/>
            <person name="Dimitrov K.M."/>
            <person name="Suarez D.L."/>
            <person name="Swayne D.E."/>
        </authorList>
    </citation>
    <scope>NUCLEOTIDE SEQUENCE [LARGE SCALE GENOMIC DNA]</scope>
    <source>
        <strain evidence="2 3">DSM 23236</strain>
    </source>
</reference>
<proteinExistence type="predicted"/>
<organism evidence="2 3">
    <name type="scientific">Andreprevotia lacus DSM 23236</name>
    <dbReference type="NCBI Taxonomy" id="1121001"/>
    <lineage>
        <taxon>Bacteria</taxon>
        <taxon>Pseudomonadati</taxon>
        <taxon>Pseudomonadota</taxon>
        <taxon>Betaproteobacteria</taxon>
        <taxon>Neisseriales</taxon>
        <taxon>Chitinibacteraceae</taxon>
        <taxon>Andreprevotia</taxon>
    </lineage>
</organism>
<dbReference type="STRING" id="1121001.SAMN02745857_02022"/>
<protein>
    <recommendedName>
        <fullName evidence="4">Lipoprotein</fullName>
    </recommendedName>
</protein>
<keyword evidence="1" id="KW-0732">Signal</keyword>
<dbReference type="PROSITE" id="PS51257">
    <property type="entry name" value="PROKAR_LIPOPROTEIN"/>
    <property type="match status" value="1"/>
</dbReference>
<keyword evidence="3" id="KW-1185">Reference proteome</keyword>
<dbReference type="RefSeq" id="WP_084090676.1">
    <property type="nucleotide sequence ID" value="NZ_FWXD01000010.1"/>
</dbReference>
<feature type="chain" id="PRO_5012009190" description="Lipoprotein" evidence="1">
    <location>
        <begin position="18"/>
        <end position="143"/>
    </location>
</feature>
<evidence type="ECO:0000256" key="1">
    <source>
        <dbReference type="SAM" id="SignalP"/>
    </source>
</evidence>
<evidence type="ECO:0000313" key="2">
    <source>
        <dbReference type="EMBL" id="SMC24970.1"/>
    </source>
</evidence>
<gene>
    <name evidence="2" type="ORF">SAMN02745857_02022</name>
</gene>
<dbReference type="EMBL" id="FWXD01000010">
    <property type="protein sequence ID" value="SMC24970.1"/>
    <property type="molecule type" value="Genomic_DNA"/>
</dbReference>
<dbReference type="AlphaFoldDB" id="A0A1W1XLU9"/>
<feature type="signal peptide" evidence="1">
    <location>
        <begin position="1"/>
        <end position="17"/>
    </location>
</feature>